<dbReference type="GO" id="GO:0000160">
    <property type="term" value="P:phosphorelay signal transduction system"/>
    <property type="evidence" value="ECO:0007669"/>
    <property type="project" value="InterPro"/>
</dbReference>
<gene>
    <name evidence="5" type="ORF">HQ497_14545</name>
</gene>
<dbReference type="InterPro" id="IPR000014">
    <property type="entry name" value="PAS"/>
</dbReference>
<feature type="domain" description="Response regulatory" evidence="4">
    <location>
        <begin position="641"/>
        <end position="756"/>
    </location>
</feature>
<comment type="caution">
    <text evidence="5">The sequence shown here is derived from an EMBL/GenBank/DDBJ whole genome shotgun (WGS) entry which is preliminary data.</text>
</comment>
<dbReference type="InterPro" id="IPR013655">
    <property type="entry name" value="PAS_fold_3"/>
</dbReference>
<dbReference type="PANTHER" id="PTHR44591:SF3">
    <property type="entry name" value="RESPONSE REGULATORY DOMAIN-CONTAINING PROTEIN"/>
    <property type="match status" value="1"/>
</dbReference>
<dbReference type="AlphaFoldDB" id="A0A972W000"/>
<evidence type="ECO:0000313" key="5">
    <source>
        <dbReference type="EMBL" id="NQV66576.1"/>
    </source>
</evidence>
<keyword evidence="3" id="KW-1133">Transmembrane helix</keyword>
<dbReference type="InterPro" id="IPR050595">
    <property type="entry name" value="Bact_response_regulator"/>
</dbReference>
<evidence type="ECO:0000256" key="3">
    <source>
        <dbReference type="SAM" id="Phobius"/>
    </source>
</evidence>
<dbReference type="SUPFAM" id="SSF55785">
    <property type="entry name" value="PYP-like sensor domain (PAS domain)"/>
    <property type="match status" value="2"/>
</dbReference>
<evidence type="ECO:0000313" key="6">
    <source>
        <dbReference type="Proteomes" id="UP000754644"/>
    </source>
</evidence>
<evidence type="ECO:0000259" key="4">
    <source>
        <dbReference type="PROSITE" id="PS50110"/>
    </source>
</evidence>
<dbReference type="SMART" id="SM00448">
    <property type="entry name" value="REC"/>
    <property type="match status" value="1"/>
</dbReference>
<keyword evidence="3" id="KW-0472">Membrane</keyword>
<dbReference type="Pfam" id="PF08447">
    <property type="entry name" value="PAS_3"/>
    <property type="match status" value="1"/>
</dbReference>
<dbReference type="InterPro" id="IPR001789">
    <property type="entry name" value="Sig_transdc_resp-reg_receiver"/>
</dbReference>
<feature type="transmembrane region" description="Helical" evidence="3">
    <location>
        <begin position="20"/>
        <end position="39"/>
    </location>
</feature>
<dbReference type="InterPro" id="IPR011006">
    <property type="entry name" value="CheY-like_superfamily"/>
</dbReference>
<dbReference type="SUPFAM" id="SSF52172">
    <property type="entry name" value="CheY-like"/>
    <property type="match status" value="1"/>
</dbReference>
<accession>A0A972W000</accession>
<keyword evidence="1 2" id="KW-0597">Phosphoprotein</keyword>
<proteinExistence type="predicted"/>
<protein>
    <submittedName>
        <fullName evidence="5">Response regulator</fullName>
    </submittedName>
</protein>
<dbReference type="PROSITE" id="PS50110">
    <property type="entry name" value="RESPONSE_REGULATORY"/>
    <property type="match status" value="1"/>
</dbReference>
<dbReference type="InterPro" id="IPR035965">
    <property type="entry name" value="PAS-like_dom_sf"/>
</dbReference>
<dbReference type="Gene3D" id="3.40.50.2300">
    <property type="match status" value="1"/>
</dbReference>
<dbReference type="Pfam" id="PF00072">
    <property type="entry name" value="Response_reg"/>
    <property type="match status" value="1"/>
</dbReference>
<name>A0A972W000_9GAMM</name>
<feature type="modified residue" description="4-aspartylphosphate" evidence="2">
    <location>
        <position position="692"/>
    </location>
</feature>
<dbReference type="PANTHER" id="PTHR44591">
    <property type="entry name" value="STRESS RESPONSE REGULATOR PROTEIN 1"/>
    <property type="match status" value="1"/>
</dbReference>
<keyword evidence="3" id="KW-0812">Transmembrane</keyword>
<dbReference type="Proteomes" id="UP000754644">
    <property type="component" value="Unassembled WGS sequence"/>
</dbReference>
<organism evidence="5 6">
    <name type="scientific">SAR86 cluster bacterium</name>
    <dbReference type="NCBI Taxonomy" id="2030880"/>
    <lineage>
        <taxon>Bacteria</taxon>
        <taxon>Pseudomonadati</taxon>
        <taxon>Pseudomonadota</taxon>
        <taxon>Gammaproteobacteria</taxon>
        <taxon>SAR86 cluster</taxon>
    </lineage>
</organism>
<dbReference type="CDD" id="cd00130">
    <property type="entry name" value="PAS"/>
    <property type="match status" value="2"/>
</dbReference>
<dbReference type="Pfam" id="PF13188">
    <property type="entry name" value="PAS_8"/>
    <property type="match status" value="1"/>
</dbReference>
<sequence length="759" mass="84232">MESIAFYQEQRFNACMDNLWLVITSALFLIATAILILTWRRQQTFFLLYEANPLPLFRLDSTQQLIQCNQVFARLLGYSSSAECLALFNEYPHYQSADFGELQEFLQNMPQLDGAVEPSLNLVSRYGDRLYRRVKVFQRLTQGRFDLYLADDSQPQFVINQQAEFAHFIQQPLFPAFILDDNFTILSASPLANRYFSLAAEDTIRPPLSVLFPVNDRVRVVALIERRLAANHRASLTFAGLLKTTEVRQCQWHFMRAEEPGKNILVLCRMDSGEPPLTSWLDFLIETTWGHWIIDLPQQTLALSDRWRSFLGYDSPDEEQPIGFWREIIAPPDQDRVVAALTDYVSGQIDRFSIEHRLAGPNGVEHAVTSIATAMVKAESGEVIRVYGLHIIAAQADEDRRGQPSISDGGRGAEATSDAGRQHALLNYNAIILGYASILQRMDKLPLPAKKFVDAMHDAALGIRDLFSAPLTLIDGALLDELNAELGTAVRMVGSNLTTDQARQMQGPLRQMLVFSRLAQPGALAGELKCETTMALATDSCSACGVSLGPSQWLMLYLEQPDLVLDRVYQGYGFTPGASTNQVGGDNPLADLSQLAHRMGGHLILDSQTGTCQLSVYLPIKGGFTGPVAEGGGPLDLTSRHITVIDDQPALTEFLSIVLNQAGYQVTVYNDSVMALDRLREQPYATDLIITDQYMPNLSGHAIMQVMRQVRADLPIILCSGHPTDPATDSTAGTSIHTLRKPFEPAALLDIVAGIFEHR</sequence>
<dbReference type="Gene3D" id="3.30.450.20">
    <property type="entry name" value="PAS domain"/>
    <property type="match status" value="1"/>
</dbReference>
<dbReference type="SMART" id="SM00091">
    <property type="entry name" value="PAS"/>
    <property type="match status" value="3"/>
</dbReference>
<dbReference type="EMBL" id="JABMOJ010000539">
    <property type="protein sequence ID" value="NQV66576.1"/>
    <property type="molecule type" value="Genomic_DNA"/>
</dbReference>
<evidence type="ECO:0000256" key="2">
    <source>
        <dbReference type="PROSITE-ProRule" id="PRU00169"/>
    </source>
</evidence>
<evidence type="ECO:0000256" key="1">
    <source>
        <dbReference type="ARBA" id="ARBA00022553"/>
    </source>
</evidence>
<reference evidence="5" key="1">
    <citation type="submission" date="2020-05" db="EMBL/GenBank/DDBJ databases">
        <title>Sulfur intermediates as new biogeochemical hubs in an aquatic model microbial ecosystem.</title>
        <authorList>
            <person name="Vigneron A."/>
        </authorList>
    </citation>
    <scope>NUCLEOTIDE SEQUENCE</scope>
    <source>
        <strain evidence="5">Bin.250</strain>
    </source>
</reference>